<evidence type="ECO:0000313" key="2">
    <source>
        <dbReference type="EMBL" id="SUD60558.1"/>
    </source>
</evidence>
<dbReference type="Proteomes" id="UP000254084">
    <property type="component" value="Unassembled WGS sequence"/>
</dbReference>
<evidence type="ECO:0000313" key="3">
    <source>
        <dbReference type="Proteomes" id="UP000254084"/>
    </source>
</evidence>
<name>A0A061CYD8_ECTOL</name>
<proteinExistence type="predicted"/>
<evidence type="ECO:0000313" key="1">
    <source>
        <dbReference type="EMBL" id="SUD53102.1"/>
    </source>
</evidence>
<protein>
    <submittedName>
        <fullName evidence="1">Methyl-accepting chemotaxis protein</fullName>
    </submittedName>
</protein>
<evidence type="ECO:0000313" key="4">
    <source>
        <dbReference type="Proteomes" id="UP000255303"/>
    </source>
</evidence>
<organism evidence="1 4">
    <name type="scientific">Ectopseudomonas oleovorans</name>
    <name type="common">Pseudomonas oleovorans</name>
    <dbReference type="NCBI Taxonomy" id="301"/>
    <lineage>
        <taxon>Bacteria</taxon>
        <taxon>Pseudomonadati</taxon>
        <taxon>Pseudomonadota</taxon>
        <taxon>Gammaproteobacteria</taxon>
        <taxon>Pseudomonadales</taxon>
        <taxon>Pseudomonadaceae</taxon>
        <taxon>Ectopseudomonas</taxon>
    </lineage>
</organism>
<sequence length="57" mass="6197">MLRVFADLGFRWKIALPILLVAMGGRGITQVAESSTTLTNRHLPAVSLLLNADGDLY</sequence>
<dbReference type="EMBL" id="UGUW01000004">
    <property type="protein sequence ID" value="SUD60558.1"/>
    <property type="molecule type" value="Genomic_DNA"/>
</dbReference>
<gene>
    <name evidence="1" type="ORF">NCTC10692_03609</name>
    <name evidence="2" type="ORF">NCTC10860_02905</name>
</gene>
<dbReference type="EMBL" id="UGUV01000002">
    <property type="protein sequence ID" value="SUD53102.1"/>
    <property type="molecule type" value="Genomic_DNA"/>
</dbReference>
<dbReference type="Proteomes" id="UP000255303">
    <property type="component" value="Unassembled WGS sequence"/>
</dbReference>
<reference evidence="3 4" key="1">
    <citation type="submission" date="2018-06" db="EMBL/GenBank/DDBJ databases">
        <authorList>
            <consortium name="Pathogen Informatics"/>
            <person name="Doyle S."/>
        </authorList>
    </citation>
    <scope>NUCLEOTIDE SEQUENCE [LARGE SCALE GENOMIC DNA]</scope>
    <source>
        <strain evidence="1 4">NCTC10692</strain>
        <strain evidence="2 3">NCTC10860</strain>
    </source>
</reference>
<dbReference type="AlphaFoldDB" id="A0A061CYD8"/>
<accession>A0A061CYD8</accession>
<dbReference type="RefSeq" id="WP_003461065.1">
    <property type="nucleotide sequence ID" value="NZ_CAURUH010000272.1"/>
</dbReference>
<accession>A0A379JWY0</accession>